<dbReference type="SUPFAM" id="SSF55931">
    <property type="entry name" value="Glutamine synthetase/guanido kinase"/>
    <property type="match status" value="1"/>
</dbReference>
<dbReference type="PANTHER" id="PTHR43407:SF1">
    <property type="entry name" value="LENGSIN"/>
    <property type="match status" value="1"/>
</dbReference>
<dbReference type="GO" id="GO:0016020">
    <property type="term" value="C:membrane"/>
    <property type="evidence" value="ECO:0007669"/>
    <property type="project" value="TreeGrafter"/>
</dbReference>
<dbReference type="Pfam" id="PF00120">
    <property type="entry name" value="Gln-synt_C"/>
    <property type="match status" value="1"/>
</dbReference>
<feature type="domain" description="GS beta-grasp" evidence="4">
    <location>
        <begin position="12"/>
        <end position="97"/>
    </location>
</feature>
<dbReference type="PANTHER" id="PTHR43407">
    <property type="entry name" value="GLUTAMINE SYNTHETASE"/>
    <property type="match status" value="1"/>
</dbReference>
<evidence type="ECO:0000256" key="1">
    <source>
        <dbReference type="ARBA" id="ARBA00009897"/>
    </source>
</evidence>
<protein>
    <submittedName>
        <fullName evidence="6">Uncharacterized protein</fullName>
    </submittedName>
</protein>
<dbReference type="InterPro" id="IPR008147">
    <property type="entry name" value="Gln_synt_N"/>
</dbReference>
<name>A0A1F6FL45_9BACT</name>
<dbReference type="SUPFAM" id="SSF54368">
    <property type="entry name" value="Glutamine synthetase, N-terminal domain"/>
    <property type="match status" value="1"/>
</dbReference>
<dbReference type="GO" id="GO:0004356">
    <property type="term" value="F:glutamine synthetase activity"/>
    <property type="evidence" value="ECO:0007669"/>
    <property type="project" value="InterPro"/>
</dbReference>
<dbReference type="STRING" id="1798561.A3B87_01905"/>
<evidence type="ECO:0000259" key="4">
    <source>
        <dbReference type="PROSITE" id="PS51986"/>
    </source>
</evidence>
<dbReference type="InterPro" id="IPR014746">
    <property type="entry name" value="Gln_synth/guanido_kin_cat_dom"/>
</dbReference>
<comment type="similarity">
    <text evidence="1 2 3">Belongs to the glutamine synthetase family.</text>
</comment>
<dbReference type="SMART" id="SM01230">
    <property type="entry name" value="Gln-synt_C"/>
    <property type="match status" value="1"/>
</dbReference>
<organism evidence="6 7">
    <name type="scientific">Candidatus Kuenenbacteria bacterium RIFCSPHIGHO2_02_FULL_39_13</name>
    <dbReference type="NCBI Taxonomy" id="1798561"/>
    <lineage>
        <taxon>Bacteria</taxon>
        <taxon>Candidatus Kueneniibacteriota</taxon>
    </lineage>
</organism>
<dbReference type="AlphaFoldDB" id="A0A1F6FL45"/>
<dbReference type="Proteomes" id="UP000179136">
    <property type="component" value="Unassembled WGS sequence"/>
</dbReference>
<evidence type="ECO:0000256" key="3">
    <source>
        <dbReference type="RuleBase" id="RU000384"/>
    </source>
</evidence>
<dbReference type="PROSITE" id="PS51987">
    <property type="entry name" value="GS_CATALYTIC"/>
    <property type="match status" value="1"/>
</dbReference>
<dbReference type="PROSITE" id="PS00180">
    <property type="entry name" value="GLNA_1"/>
    <property type="match status" value="1"/>
</dbReference>
<dbReference type="EMBL" id="MFMW01000032">
    <property type="protein sequence ID" value="OGG86563.1"/>
    <property type="molecule type" value="Genomic_DNA"/>
</dbReference>
<sequence>MIEEIKQIIKKERIKFLNLQFTDIFGTLKNVIISLDKFDDVAKYGLWFDGSSIEGFARIYESDMLLRPDWATFAVLPWSPTERRAGRVICDIFTPSGEPFSGDPRGRLKMFLKKIKEKDLLYYTGAELEFYLFERDKMPVLIPHDRKSYFDYTPLSRATEVCEKTMEALRNFGIKGEMHHHEVGQGQHEIDVAYDNALKTADNIITIKTALKALTGNQSGLKVTWMPKYKCGMAGNGMHVHQSIFRGDRNLFYQDGGQYNLSRAAKYFIAGQLEHAKAITALTNPTVNSYKRLVHGYEAPVYICWGQTNRSALIRIPRGSQGKEPVATRLEYRSPDSSANPYLAFTVMLAAGLDGWNKREEPANPVEEDVYDWDELELKKYQVSTLPDTLIKAVDYLESDKVILDAIGEKVSSVFIAAKKKEWREFLQQVTAWEIEKYL</sequence>
<dbReference type="InterPro" id="IPR036651">
    <property type="entry name" value="Gln_synt_N_sf"/>
</dbReference>
<accession>A0A1F6FL45</accession>
<dbReference type="Pfam" id="PF03951">
    <property type="entry name" value="Gln-synt_N"/>
    <property type="match status" value="1"/>
</dbReference>
<evidence type="ECO:0000313" key="6">
    <source>
        <dbReference type="EMBL" id="OGG86563.1"/>
    </source>
</evidence>
<proteinExistence type="inferred from homology"/>
<dbReference type="GO" id="GO:0006542">
    <property type="term" value="P:glutamine biosynthetic process"/>
    <property type="evidence" value="ECO:0007669"/>
    <property type="project" value="InterPro"/>
</dbReference>
<dbReference type="PROSITE" id="PS51986">
    <property type="entry name" value="GS_BETA_GRASP"/>
    <property type="match status" value="1"/>
</dbReference>
<feature type="domain" description="GS catalytic" evidence="5">
    <location>
        <begin position="104"/>
        <end position="439"/>
    </location>
</feature>
<reference evidence="6 7" key="1">
    <citation type="journal article" date="2016" name="Nat. Commun.">
        <title>Thousands of microbial genomes shed light on interconnected biogeochemical processes in an aquifer system.</title>
        <authorList>
            <person name="Anantharaman K."/>
            <person name="Brown C.T."/>
            <person name="Hug L.A."/>
            <person name="Sharon I."/>
            <person name="Castelle C.J."/>
            <person name="Probst A.J."/>
            <person name="Thomas B.C."/>
            <person name="Singh A."/>
            <person name="Wilkins M.J."/>
            <person name="Karaoz U."/>
            <person name="Brodie E.L."/>
            <person name="Williams K.H."/>
            <person name="Hubbard S.S."/>
            <person name="Banfield J.F."/>
        </authorList>
    </citation>
    <scope>NUCLEOTIDE SEQUENCE [LARGE SCALE GENOMIC DNA]</scope>
</reference>
<evidence type="ECO:0000259" key="5">
    <source>
        <dbReference type="PROSITE" id="PS51987"/>
    </source>
</evidence>
<dbReference type="Gene3D" id="3.30.590.10">
    <property type="entry name" value="Glutamine synthetase/guanido kinase, catalytic domain"/>
    <property type="match status" value="1"/>
</dbReference>
<gene>
    <name evidence="6" type="ORF">A3B87_01905</name>
</gene>
<comment type="caution">
    <text evidence="6">The sequence shown here is derived from an EMBL/GenBank/DDBJ whole genome shotgun (WGS) entry which is preliminary data.</text>
</comment>
<evidence type="ECO:0000313" key="7">
    <source>
        <dbReference type="Proteomes" id="UP000179136"/>
    </source>
</evidence>
<dbReference type="Gene3D" id="3.10.20.70">
    <property type="entry name" value="Glutamine synthetase, N-terminal domain"/>
    <property type="match status" value="1"/>
</dbReference>
<evidence type="ECO:0000256" key="2">
    <source>
        <dbReference type="PROSITE-ProRule" id="PRU01330"/>
    </source>
</evidence>
<dbReference type="InterPro" id="IPR027302">
    <property type="entry name" value="Gln_synth_N_conserv_site"/>
</dbReference>
<dbReference type="GO" id="GO:0005737">
    <property type="term" value="C:cytoplasm"/>
    <property type="evidence" value="ECO:0007669"/>
    <property type="project" value="TreeGrafter"/>
</dbReference>
<dbReference type="InterPro" id="IPR008146">
    <property type="entry name" value="Gln_synth_cat_dom"/>
</dbReference>